<reference evidence="1 2" key="1">
    <citation type="journal article" date="2018" name="Sci. Data">
        <title>The draft genome sequence of cork oak.</title>
        <authorList>
            <person name="Ramos A.M."/>
            <person name="Usie A."/>
            <person name="Barbosa P."/>
            <person name="Barros P.M."/>
            <person name="Capote T."/>
            <person name="Chaves I."/>
            <person name="Simoes F."/>
            <person name="Abreu I."/>
            <person name="Carrasquinho I."/>
            <person name="Faro C."/>
            <person name="Guimaraes J.B."/>
            <person name="Mendonca D."/>
            <person name="Nobrega F."/>
            <person name="Rodrigues L."/>
            <person name="Saibo N.J.M."/>
            <person name="Varela M.C."/>
            <person name="Egas C."/>
            <person name="Matos J."/>
            <person name="Miguel C.M."/>
            <person name="Oliveira M.M."/>
            <person name="Ricardo C.P."/>
            <person name="Goncalves S."/>
        </authorList>
    </citation>
    <scope>NUCLEOTIDE SEQUENCE [LARGE SCALE GENOMIC DNA]</scope>
    <source>
        <strain evidence="2">cv. HL8</strain>
    </source>
</reference>
<keyword evidence="2" id="KW-1185">Reference proteome</keyword>
<gene>
    <name evidence="1" type="ORF">CFP56_002722</name>
</gene>
<organism evidence="1 2">
    <name type="scientific">Quercus suber</name>
    <name type="common">Cork oak</name>
    <dbReference type="NCBI Taxonomy" id="58331"/>
    <lineage>
        <taxon>Eukaryota</taxon>
        <taxon>Viridiplantae</taxon>
        <taxon>Streptophyta</taxon>
        <taxon>Embryophyta</taxon>
        <taxon>Tracheophyta</taxon>
        <taxon>Spermatophyta</taxon>
        <taxon>Magnoliopsida</taxon>
        <taxon>eudicotyledons</taxon>
        <taxon>Gunneridae</taxon>
        <taxon>Pentapetalae</taxon>
        <taxon>rosids</taxon>
        <taxon>fabids</taxon>
        <taxon>Fagales</taxon>
        <taxon>Fagaceae</taxon>
        <taxon>Quercus</taxon>
    </lineage>
</organism>
<evidence type="ECO:0000313" key="1">
    <source>
        <dbReference type="EMBL" id="KAK7814672.1"/>
    </source>
</evidence>
<accession>A0AAW0IJS0</accession>
<proteinExistence type="predicted"/>
<dbReference type="EMBL" id="PKMF04001071">
    <property type="protein sequence ID" value="KAK7814672.1"/>
    <property type="molecule type" value="Genomic_DNA"/>
</dbReference>
<name>A0AAW0IJS0_QUESU</name>
<comment type="caution">
    <text evidence="1">The sequence shown here is derived from an EMBL/GenBank/DDBJ whole genome shotgun (WGS) entry which is preliminary data.</text>
</comment>
<evidence type="ECO:0000313" key="2">
    <source>
        <dbReference type="Proteomes" id="UP000237347"/>
    </source>
</evidence>
<dbReference type="Proteomes" id="UP000237347">
    <property type="component" value="Unassembled WGS sequence"/>
</dbReference>
<protein>
    <submittedName>
        <fullName evidence="1">Btb/poz domain-containing protein</fullName>
    </submittedName>
</protein>
<dbReference type="AlphaFoldDB" id="A0AAW0IJS0"/>
<sequence length="76" mass="8792">MDLSDKQQQQLSLAQCARQRCNEWFVFCSGIFRDVPSDITIEVSGGTFSLHKVMKSRRKVLFATEFYLKCALGLKW</sequence>